<dbReference type="Gene3D" id="1.10.1660.10">
    <property type="match status" value="1"/>
</dbReference>
<evidence type="ECO:0000313" key="3">
    <source>
        <dbReference type="EMBL" id="WUO51356.1"/>
    </source>
</evidence>
<sequence>MDSETLYSIGELSRRSGLPVKTIRFYSDLGIVPPTDRSPAGYRLYGPDALARLDLARTLRELGLDLATVRKVLDREASLSQVVAAHADALDAQIRTLRVRRAILRAITGHETDLVHRLTALTRAEHHRQVTDFALDGLRTNPEFAALMRSVLPELPDDPVPEQVEAWVELVELCRSADFRTAVRRTADAQAEELARCDAGALQEALDRAVRERLDEAVAAGLLPVSATGPSPAGTAADLYARAFERAGQSDLRRWLLARLRAGDDPLVERYWLLLATVNGWPASSTLAPVHPWFTELAA</sequence>
<reference evidence="3" key="1">
    <citation type="submission" date="2022-10" db="EMBL/GenBank/DDBJ databases">
        <title>The complete genomes of actinobacterial strains from the NBC collection.</title>
        <authorList>
            <person name="Joergensen T.S."/>
            <person name="Alvarez Arevalo M."/>
            <person name="Sterndorff E.B."/>
            <person name="Faurdal D."/>
            <person name="Vuksanovic O."/>
            <person name="Mourched A.-S."/>
            <person name="Charusanti P."/>
            <person name="Shaw S."/>
            <person name="Blin K."/>
            <person name="Weber T."/>
        </authorList>
    </citation>
    <scope>NUCLEOTIDE SEQUENCE</scope>
    <source>
        <strain evidence="3">NBC_00283</strain>
        <plasmid evidence="3">unnamed1</plasmid>
    </source>
</reference>
<dbReference type="SUPFAM" id="SSF46955">
    <property type="entry name" value="Putative DNA-binding domain"/>
    <property type="match status" value="1"/>
</dbReference>
<keyword evidence="1" id="KW-0238">DNA-binding</keyword>
<dbReference type="PROSITE" id="PS50937">
    <property type="entry name" value="HTH_MERR_2"/>
    <property type="match status" value="1"/>
</dbReference>
<dbReference type="Proteomes" id="UP001432075">
    <property type="component" value="Plasmid unnamed1"/>
</dbReference>
<dbReference type="SMART" id="SM00422">
    <property type="entry name" value="HTH_MERR"/>
    <property type="match status" value="1"/>
</dbReference>
<dbReference type="EMBL" id="CP108058">
    <property type="protein sequence ID" value="WUO51356.1"/>
    <property type="molecule type" value="Genomic_DNA"/>
</dbReference>
<dbReference type="RefSeq" id="WP_328777704.1">
    <property type="nucleotide sequence ID" value="NZ_CP108058.1"/>
</dbReference>
<accession>A0ABZ1RXB7</accession>
<keyword evidence="4" id="KW-1185">Reference proteome</keyword>
<evidence type="ECO:0000256" key="1">
    <source>
        <dbReference type="ARBA" id="ARBA00023125"/>
    </source>
</evidence>
<name>A0ABZ1RXB7_9ACTN</name>
<proteinExistence type="predicted"/>
<dbReference type="InterPro" id="IPR009061">
    <property type="entry name" value="DNA-bd_dom_put_sf"/>
</dbReference>
<gene>
    <name evidence="3" type="ORF">OHU17_36455</name>
</gene>
<evidence type="ECO:0000313" key="4">
    <source>
        <dbReference type="Proteomes" id="UP001432075"/>
    </source>
</evidence>
<dbReference type="PRINTS" id="PR00040">
    <property type="entry name" value="HTHMERR"/>
</dbReference>
<dbReference type="CDD" id="cd00592">
    <property type="entry name" value="HTH_MerR-like"/>
    <property type="match status" value="1"/>
</dbReference>
<dbReference type="InterPro" id="IPR000551">
    <property type="entry name" value="MerR-type_HTH_dom"/>
</dbReference>
<organism evidence="3 4">
    <name type="scientific">Streptomyces goshikiensis</name>
    <dbReference type="NCBI Taxonomy" id="1942"/>
    <lineage>
        <taxon>Bacteria</taxon>
        <taxon>Bacillati</taxon>
        <taxon>Actinomycetota</taxon>
        <taxon>Actinomycetes</taxon>
        <taxon>Kitasatosporales</taxon>
        <taxon>Streptomycetaceae</taxon>
        <taxon>Streptomyces</taxon>
    </lineage>
</organism>
<evidence type="ECO:0000259" key="2">
    <source>
        <dbReference type="PROSITE" id="PS50937"/>
    </source>
</evidence>
<dbReference type="Pfam" id="PF13411">
    <property type="entry name" value="MerR_1"/>
    <property type="match status" value="1"/>
</dbReference>
<dbReference type="PANTHER" id="PTHR30204:SF93">
    <property type="entry name" value="HTH MERR-TYPE DOMAIN-CONTAINING PROTEIN"/>
    <property type="match status" value="1"/>
</dbReference>
<keyword evidence="3" id="KW-0614">Plasmid</keyword>
<dbReference type="InterPro" id="IPR047057">
    <property type="entry name" value="MerR_fam"/>
</dbReference>
<feature type="domain" description="HTH merR-type" evidence="2">
    <location>
        <begin position="6"/>
        <end position="75"/>
    </location>
</feature>
<dbReference type="PANTHER" id="PTHR30204">
    <property type="entry name" value="REDOX-CYCLING DRUG-SENSING TRANSCRIPTIONAL ACTIVATOR SOXR"/>
    <property type="match status" value="1"/>
</dbReference>
<geneLocation type="plasmid" evidence="3 4">
    <name>unnamed1</name>
</geneLocation>
<protein>
    <submittedName>
        <fullName evidence="3">MerR family transcriptional regulator</fullName>
    </submittedName>
</protein>